<keyword evidence="2" id="KW-0378">Hydrolase</keyword>
<gene>
    <name evidence="3" type="ORF">BEL07_05035</name>
</gene>
<dbReference type="RefSeq" id="WP_070351999.1">
    <property type="nucleotide sequence ID" value="NZ_CP043474.1"/>
</dbReference>
<dbReference type="InterPro" id="IPR036412">
    <property type="entry name" value="HAD-like_sf"/>
</dbReference>
<accession>A0A1E8Q8P5</accession>
<dbReference type="SFLD" id="SFLDG01129">
    <property type="entry name" value="C1.5:_HAD__Beta-PGM__Phosphata"/>
    <property type="match status" value="1"/>
</dbReference>
<reference evidence="3 4" key="1">
    <citation type="submission" date="2016-09" db="EMBL/GenBank/DDBJ databases">
        <title>genome sequence of Mycobacterium sp. 739 SCH.</title>
        <authorList>
            <person name="Greninger A.L."/>
            <person name="Qin X."/>
            <person name="Jerome K."/>
            <person name="Vora S."/>
            <person name="Quinn K."/>
        </authorList>
    </citation>
    <scope>NUCLEOTIDE SEQUENCE [LARGE SCALE GENOMIC DNA]</scope>
    <source>
        <strain evidence="3 4">SCH</strain>
    </source>
</reference>
<dbReference type="InterPro" id="IPR023214">
    <property type="entry name" value="HAD_sf"/>
</dbReference>
<dbReference type="SFLD" id="SFLDS00003">
    <property type="entry name" value="Haloacid_Dehalogenase"/>
    <property type="match status" value="1"/>
</dbReference>
<dbReference type="InterPro" id="IPR006439">
    <property type="entry name" value="HAD-SF_hydro_IA"/>
</dbReference>
<comment type="caution">
    <text evidence="3">The sequence shown here is derived from an EMBL/GenBank/DDBJ whole genome shotgun (WGS) entry which is preliminary data.</text>
</comment>
<dbReference type="Proteomes" id="UP000178953">
    <property type="component" value="Unassembled WGS sequence"/>
</dbReference>
<sequence>MTDVSGLRPEVIAFDVIETLASLEVVGARLEQLGQPADLLHRWFIRLLRDGMALTAAGDFQPFAAVAASALRAETVDVLSDDDVQHAVTGFTQLTPQPDAVDAVRAAREAGFRVITVSNGAASSTRGFLDRAGIAGDVEDVVSIEDARAWKPSPEPYRLAAQRADVPIERMALVAVHSWDVYGARRVGCTTGWCPRLEGVPSPVFGEATVTAASLTGVVAGLAALPEG</sequence>
<dbReference type="Pfam" id="PF00702">
    <property type="entry name" value="Hydrolase"/>
    <property type="match status" value="1"/>
</dbReference>
<dbReference type="PRINTS" id="PR00413">
    <property type="entry name" value="HADHALOGNASE"/>
</dbReference>
<evidence type="ECO:0000256" key="2">
    <source>
        <dbReference type="ARBA" id="ARBA00022801"/>
    </source>
</evidence>
<keyword evidence="4" id="KW-1185">Reference proteome</keyword>
<dbReference type="NCBIfam" id="TIGR01428">
    <property type="entry name" value="HAD_type_II"/>
    <property type="match status" value="1"/>
</dbReference>
<evidence type="ECO:0000313" key="3">
    <source>
        <dbReference type="EMBL" id="OFJ54917.1"/>
    </source>
</evidence>
<dbReference type="EMBL" id="MCHX01000008">
    <property type="protein sequence ID" value="OFJ54917.1"/>
    <property type="molecule type" value="Genomic_DNA"/>
</dbReference>
<evidence type="ECO:0000256" key="1">
    <source>
        <dbReference type="ARBA" id="ARBA00008106"/>
    </source>
</evidence>
<dbReference type="InterPro" id="IPR006328">
    <property type="entry name" value="2-HAD"/>
</dbReference>
<dbReference type="GO" id="GO:0019120">
    <property type="term" value="F:hydrolase activity, acting on acid halide bonds, in C-halide compounds"/>
    <property type="evidence" value="ECO:0007669"/>
    <property type="project" value="InterPro"/>
</dbReference>
<comment type="similarity">
    <text evidence="1">Belongs to the HAD-like hydrolase superfamily. S-2-haloalkanoic acid dehalogenase family.</text>
</comment>
<dbReference type="Gene3D" id="1.10.150.240">
    <property type="entry name" value="Putative phosphatase, domain 2"/>
    <property type="match status" value="1"/>
</dbReference>
<proteinExistence type="inferred from homology"/>
<dbReference type="SUPFAM" id="SSF56784">
    <property type="entry name" value="HAD-like"/>
    <property type="match status" value="1"/>
</dbReference>
<protein>
    <submittedName>
        <fullName evidence="3">Haloacid dehalogenase, type II</fullName>
    </submittedName>
</protein>
<dbReference type="PANTHER" id="PTHR43316:SF3">
    <property type="entry name" value="HALOACID DEHALOGENASE, TYPE II (AFU_ORTHOLOGUE AFUA_2G07750)-RELATED"/>
    <property type="match status" value="1"/>
</dbReference>
<name>A0A1E8Q8P5_9MYCO</name>
<dbReference type="InterPro" id="IPR023198">
    <property type="entry name" value="PGP-like_dom2"/>
</dbReference>
<evidence type="ECO:0000313" key="4">
    <source>
        <dbReference type="Proteomes" id="UP000178953"/>
    </source>
</evidence>
<dbReference type="InterPro" id="IPR051540">
    <property type="entry name" value="S-2-haloacid_dehalogenase"/>
</dbReference>
<dbReference type="PANTHER" id="PTHR43316">
    <property type="entry name" value="HYDROLASE, HALOACID DELAHOGENASE-RELATED"/>
    <property type="match status" value="1"/>
</dbReference>
<dbReference type="Gene3D" id="3.40.50.1000">
    <property type="entry name" value="HAD superfamily/HAD-like"/>
    <property type="match status" value="1"/>
</dbReference>
<organism evidence="3 4">
    <name type="scientific">Mycolicibacterium grossiae</name>
    <dbReference type="NCBI Taxonomy" id="1552759"/>
    <lineage>
        <taxon>Bacteria</taxon>
        <taxon>Bacillati</taxon>
        <taxon>Actinomycetota</taxon>
        <taxon>Actinomycetes</taxon>
        <taxon>Mycobacteriales</taxon>
        <taxon>Mycobacteriaceae</taxon>
        <taxon>Mycolicibacterium</taxon>
    </lineage>
</organism>
<dbReference type="AlphaFoldDB" id="A0A1E8Q8P5"/>